<proteinExistence type="predicted"/>
<organism evidence="1">
    <name type="scientific">Oppiella nova</name>
    <dbReference type="NCBI Taxonomy" id="334625"/>
    <lineage>
        <taxon>Eukaryota</taxon>
        <taxon>Metazoa</taxon>
        <taxon>Ecdysozoa</taxon>
        <taxon>Arthropoda</taxon>
        <taxon>Chelicerata</taxon>
        <taxon>Arachnida</taxon>
        <taxon>Acari</taxon>
        <taxon>Acariformes</taxon>
        <taxon>Sarcoptiformes</taxon>
        <taxon>Oribatida</taxon>
        <taxon>Brachypylina</taxon>
        <taxon>Oppioidea</taxon>
        <taxon>Oppiidae</taxon>
        <taxon>Oppiella</taxon>
    </lineage>
</organism>
<dbReference type="Proteomes" id="UP000728032">
    <property type="component" value="Unassembled WGS sequence"/>
</dbReference>
<gene>
    <name evidence="1" type="ORF">ONB1V03_LOCUS18145</name>
</gene>
<name>A0A7R9MM25_9ACAR</name>
<protein>
    <submittedName>
        <fullName evidence="1">Uncharacterized protein</fullName>
    </submittedName>
</protein>
<sequence>AETTANRNLDVEEMRQQKQLLIRGSEITTLSTKWQMS</sequence>
<feature type="non-terminal residue" evidence="1">
    <location>
        <position position="1"/>
    </location>
</feature>
<dbReference type="AlphaFoldDB" id="A0A7R9MM25"/>
<keyword evidence="2" id="KW-1185">Reference proteome</keyword>
<accession>A0A7R9MM25</accession>
<evidence type="ECO:0000313" key="1">
    <source>
        <dbReference type="EMBL" id="CAD7661584.1"/>
    </source>
</evidence>
<dbReference type="EMBL" id="CAJPVJ010024263">
    <property type="protein sequence ID" value="CAG2178720.1"/>
    <property type="molecule type" value="Genomic_DNA"/>
</dbReference>
<dbReference type="EMBL" id="OC939088">
    <property type="protein sequence ID" value="CAD7661584.1"/>
    <property type="molecule type" value="Genomic_DNA"/>
</dbReference>
<reference evidence="1" key="1">
    <citation type="submission" date="2020-11" db="EMBL/GenBank/DDBJ databases">
        <authorList>
            <person name="Tran Van P."/>
        </authorList>
    </citation>
    <scope>NUCLEOTIDE SEQUENCE</scope>
</reference>
<evidence type="ECO:0000313" key="2">
    <source>
        <dbReference type="Proteomes" id="UP000728032"/>
    </source>
</evidence>